<dbReference type="EMBL" id="CP046566">
    <property type="protein sequence ID" value="QGW28905.1"/>
    <property type="molecule type" value="Genomic_DNA"/>
</dbReference>
<evidence type="ECO:0000313" key="3">
    <source>
        <dbReference type="EMBL" id="QGW28905.1"/>
    </source>
</evidence>
<reference evidence="3 4" key="1">
    <citation type="submission" date="2019-11" db="EMBL/GenBank/DDBJ databases">
        <authorList>
            <person name="Im W.T."/>
        </authorList>
    </citation>
    <scope>NUCLEOTIDE SEQUENCE [LARGE SCALE GENOMIC DNA]</scope>
    <source>
        <strain evidence="3 4">SB-02</strain>
    </source>
</reference>
<dbReference type="GO" id="GO:0140291">
    <property type="term" value="P:peptidyl-glutamate ADP-deribosylation"/>
    <property type="evidence" value="ECO:0007669"/>
    <property type="project" value="TreeGrafter"/>
</dbReference>
<dbReference type="KEGG" id="fls:GLV81_13080"/>
<proteinExistence type="predicted"/>
<dbReference type="InterPro" id="IPR050892">
    <property type="entry name" value="ADP-ribose_metab_enzymes"/>
</dbReference>
<dbReference type="AlphaFoldDB" id="A0A6I6GKE3"/>
<protein>
    <submittedName>
        <fullName evidence="3">Appr-1-p processing protein</fullName>
    </submittedName>
</protein>
<dbReference type="PANTHER" id="PTHR12521:SF0">
    <property type="entry name" value="ADP-RIBOSE GLYCOHYDROLASE OARD1"/>
    <property type="match status" value="1"/>
</dbReference>
<evidence type="ECO:0000259" key="2">
    <source>
        <dbReference type="PROSITE" id="PS51154"/>
    </source>
</evidence>
<dbReference type="PANTHER" id="PTHR12521">
    <property type="entry name" value="PROTEIN C6ORF130"/>
    <property type="match status" value="1"/>
</dbReference>
<dbReference type="SUPFAM" id="SSF52949">
    <property type="entry name" value="Macro domain-like"/>
    <property type="match status" value="1"/>
</dbReference>
<dbReference type="Gene3D" id="3.40.220.10">
    <property type="entry name" value="Leucine Aminopeptidase, subunit E, domain 1"/>
    <property type="match status" value="1"/>
</dbReference>
<dbReference type="SMART" id="SM00506">
    <property type="entry name" value="A1pp"/>
    <property type="match status" value="1"/>
</dbReference>
<name>A0A6I6GKE3_9BACT</name>
<dbReference type="InterPro" id="IPR043472">
    <property type="entry name" value="Macro_dom-like"/>
</dbReference>
<comment type="catalytic activity">
    <reaction evidence="1">
        <text>an N-(ADP-alpha-D-ribosyl)-thymidine in DNA + H2O = a thymidine in DNA + ADP-D-ribose</text>
        <dbReference type="Rhea" id="RHEA:71655"/>
        <dbReference type="Rhea" id="RHEA-COMP:13556"/>
        <dbReference type="Rhea" id="RHEA-COMP:18051"/>
        <dbReference type="ChEBI" id="CHEBI:15377"/>
        <dbReference type="ChEBI" id="CHEBI:57967"/>
        <dbReference type="ChEBI" id="CHEBI:137386"/>
        <dbReference type="ChEBI" id="CHEBI:191199"/>
    </reaction>
    <physiologicalReaction direction="left-to-right" evidence="1">
        <dbReference type="Rhea" id="RHEA:71656"/>
    </physiologicalReaction>
</comment>
<organism evidence="3 4">
    <name type="scientific">Phnomibacter ginsenosidimutans</name>
    <dbReference type="NCBI Taxonomy" id="2676868"/>
    <lineage>
        <taxon>Bacteria</taxon>
        <taxon>Pseudomonadati</taxon>
        <taxon>Bacteroidota</taxon>
        <taxon>Chitinophagia</taxon>
        <taxon>Chitinophagales</taxon>
        <taxon>Chitinophagaceae</taxon>
        <taxon>Phnomibacter</taxon>
    </lineage>
</organism>
<dbReference type="PROSITE" id="PS51154">
    <property type="entry name" value="MACRO"/>
    <property type="match status" value="1"/>
</dbReference>
<dbReference type="InterPro" id="IPR002589">
    <property type="entry name" value="Macro_dom"/>
</dbReference>
<sequence length="231" mass="26214">MAIELVKGNIFNTKAQVVVNTVNCVGVMGKGIALVYKLRYPKMFDLYKEHCKSKLIGIGKLWLYKGEPDAPWVLNFPTKFHWKYPSKLEYVEKGLQKFLDTYKVQGIESIAFPLLGAHNGGLDRDEVYQLMSSYLSKCEIPVEIFEYDPLAPDDLFESFAVKWGSFSSAQIQKVTGIRKDRINTITTVIENKSIKSMINLINEPGIGLVTMEKCFSFIMRGEAQTSLFDKS</sequence>
<dbReference type="CDD" id="cd02901">
    <property type="entry name" value="Macro_Poa1p-like"/>
    <property type="match status" value="1"/>
</dbReference>
<evidence type="ECO:0000256" key="1">
    <source>
        <dbReference type="ARBA" id="ARBA00035885"/>
    </source>
</evidence>
<dbReference type="Proteomes" id="UP000426027">
    <property type="component" value="Chromosome"/>
</dbReference>
<dbReference type="RefSeq" id="WP_157479258.1">
    <property type="nucleotide sequence ID" value="NZ_CP046566.1"/>
</dbReference>
<keyword evidence="4" id="KW-1185">Reference proteome</keyword>
<dbReference type="Pfam" id="PF01661">
    <property type="entry name" value="Macro"/>
    <property type="match status" value="1"/>
</dbReference>
<gene>
    <name evidence="3" type="ORF">GLV81_13080</name>
</gene>
<accession>A0A6I6GKE3</accession>
<evidence type="ECO:0000313" key="4">
    <source>
        <dbReference type="Proteomes" id="UP000426027"/>
    </source>
</evidence>
<feature type="domain" description="Macro" evidence="2">
    <location>
        <begin position="1"/>
        <end position="149"/>
    </location>
</feature>